<feature type="signal peptide" evidence="1">
    <location>
        <begin position="1"/>
        <end position="20"/>
    </location>
</feature>
<gene>
    <name evidence="2" type="ORF">A6J80_13370</name>
</gene>
<keyword evidence="3" id="KW-1185">Reference proteome</keyword>
<feature type="chain" id="PRO_5012234193" description="Excalibur calcium-binding domain-containing protein" evidence="1">
    <location>
        <begin position="21"/>
        <end position="182"/>
    </location>
</feature>
<keyword evidence="1" id="KW-0732">Signal</keyword>
<dbReference type="RefSeq" id="WP_080622871.1">
    <property type="nucleotide sequence ID" value="NZ_CAWMZI010000001.1"/>
</dbReference>
<dbReference type="PROSITE" id="PS51257">
    <property type="entry name" value="PROKAR_LIPOPROTEIN"/>
    <property type="match status" value="1"/>
</dbReference>
<evidence type="ECO:0000313" key="2">
    <source>
        <dbReference type="EMBL" id="ARC38554.1"/>
    </source>
</evidence>
<evidence type="ECO:0000313" key="3">
    <source>
        <dbReference type="Proteomes" id="UP000191257"/>
    </source>
</evidence>
<reference evidence="2" key="1">
    <citation type="submission" date="2017-12" db="EMBL/GenBank/DDBJ databases">
        <title>FDA dAtabase for Regulatory Grade micrObial Sequences (FDA-ARGOS): Supporting development and validation of Infectious Disease Dx tests.</title>
        <authorList>
            <person name="Campos J."/>
            <person name="Goldberg B."/>
            <person name="Tallon L."/>
            <person name="Sadzewicz L."/>
            <person name="Sengamalay N."/>
            <person name="Ott S."/>
            <person name="Godinez A."/>
            <person name="Nagaraj S."/>
            <person name="Vyas G."/>
            <person name="Aluvathingal J."/>
            <person name="Nadendla S."/>
            <person name="Geyer C."/>
            <person name="Nandy P."/>
            <person name="Hobson J."/>
            <person name="Sichtig H."/>
        </authorList>
    </citation>
    <scope>NUCLEOTIDE SEQUENCE</scope>
    <source>
        <strain evidence="2">FDAARGOS_252</strain>
    </source>
</reference>
<dbReference type="EMBL" id="CP020442">
    <property type="protein sequence ID" value="ARC38554.1"/>
    <property type="molecule type" value="Genomic_DNA"/>
</dbReference>
<protein>
    <recommendedName>
        <fullName evidence="4">Excalibur calcium-binding domain-containing protein</fullName>
    </recommendedName>
</protein>
<proteinExistence type="predicted"/>
<dbReference type="Proteomes" id="UP000191257">
    <property type="component" value="Chromosome"/>
</dbReference>
<organism evidence="2 3">
    <name type="scientific">Paracoccus yeei</name>
    <dbReference type="NCBI Taxonomy" id="147645"/>
    <lineage>
        <taxon>Bacteria</taxon>
        <taxon>Pseudomonadati</taxon>
        <taxon>Pseudomonadota</taxon>
        <taxon>Alphaproteobacteria</taxon>
        <taxon>Rhodobacterales</taxon>
        <taxon>Paracoccaceae</taxon>
        <taxon>Paracoccus</taxon>
    </lineage>
</organism>
<accession>A0A1V0GXE4</accession>
<dbReference type="AlphaFoldDB" id="A0A1V0GXE4"/>
<name>A0A1V0GXE4_9RHOB</name>
<sequence length="182" mass="19226">MRKLTILSVLAPILALAACAENTGWNPNYSAMHNGSPYAKYLQTREAALQGQGPVPQVIPVQLPAEAPQVVLPKRQTGAVRVVAAEVPANAQVATTGPYPGSTPVLVRYAHQQPQNPGATVYQRTGGSIAQAARLCSSYPSRDAAQRAFIASGGPLIDPRGMDPDGDGYVCGWDPKPFRAPR</sequence>
<evidence type="ECO:0008006" key="4">
    <source>
        <dbReference type="Google" id="ProtNLM"/>
    </source>
</evidence>
<dbReference type="STRING" id="147645.A6J80_13370"/>
<evidence type="ECO:0000256" key="1">
    <source>
        <dbReference type="SAM" id="SignalP"/>
    </source>
</evidence>
<dbReference type="KEGG" id="pye:A6J80_13370"/>
<dbReference type="eggNOG" id="ENOG5031QJH">
    <property type="taxonomic scope" value="Bacteria"/>
</dbReference>